<gene>
    <name evidence="7" type="ORF">KAJ83_02635</name>
</gene>
<dbReference type="GO" id="GO:0008453">
    <property type="term" value="F:alanine-glyoxylate transaminase activity"/>
    <property type="evidence" value="ECO:0007669"/>
    <property type="project" value="TreeGrafter"/>
</dbReference>
<comment type="cofactor">
    <cofactor evidence="1 5">
        <name>pyridoxal 5'-phosphate</name>
        <dbReference type="ChEBI" id="CHEBI:597326"/>
    </cofactor>
</comment>
<accession>A0A8J7V2L5</accession>
<proteinExistence type="inferred from homology"/>
<dbReference type="GO" id="GO:0004760">
    <property type="term" value="F:L-serine-pyruvate transaminase activity"/>
    <property type="evidence" value="ECO:0007669"/>
    <property type="project" value="TreeGrafter"/>
</dbReference>
<keyword evidence="3 5" id="KW-0663">Pyridoxal phosphate</keyword>
<dbReference type="PIRSF" id="PIRSF000524">
    <property type="entry name" value="SPT"/>
    <property type="match status" value="1"/>
</dbReference>
<keyword evidence="7" id="KW-0808">Transferase</keyword>
<dbReference type="AlphaFoldDB" id="A0A8J7V2L5"/>
<comment type="caution">
    <text evidence="7">The sequence shown here is derived from an EMBL/GenBank/DDBJ whole genome shotgun (WGS) entry which is preliminary data.</text>
</comment>
<evidence type="ECO:0000256" key="4">
    <source>
        <dbReference type="PIRSR" id="PIRSR000524-1"/>
    </source>
</evidence>
<dbReference type="InterPro" id="IPR015424">
    <property type="entry name" value="PyrdxlP-dep_Trfase"/>
</dbReference>
<evidence type="ECO:0000256" key="1">
    <source>
        <dbReference type="ARBA" id="ARBA00001933"/>
    </source>
</evidence>
<name>A0A8J7V2L5_9PROT</name>
<feature type="modified residue" description="N6-(pyridoxal phosphate)lysine" evidence="5">
    <location>
        <position position="199"/>
    </location>
</feature>
<evidence type="ECO:0000256" key="3">
    <source>
        <dbReference type="ARBA" id="ARBA00022898"/>
    </source>
</evidence>
<dbReference type="FunFam" id="3.40.640.10:FF:000054">
    <property type="entry name" value="Serine--glyoxylate aminotransferase"/>
    <property type="match status" value="1"/>
</dbReference>
<dbReference type="Proteomes" id="UP000672602">
    <property type="component" value="Unassembled WGS sequence"/>
</dbReference>
<dbReference type="GO" id="GO:0019265">
    <property type="term" value="P:glycine biosynthetic process, by transamination of glyoxylate"/>
    <property type="evidence" value="ECO:0007669"/>
    <property type="project" value="TreeGrafter"/>
</dbReference>
<keyword evidence="7" id="KW-0032">Aminotransferase</keyword>
<comment type="similarity">
    <text evidence="2">Belongs to the class-V pyridoxal-phosphate-dependent aminotransferase family.</text>
</comment>
<evidence type="ECO:0000313" key="8">
    <source>
        <dbReference type="Proteomes" id="UP000672602"/>
    </source>
</evidence>
<organism evidence="7 8">
    <name type="scientific">Marivibrio halodurans</name>
    <dbReference type="NCBI Taxonomy" id="2039722"/>
    <lineage>
        <taxon>Bacteria</taxon>
        <taxon>Pseudomonadati</taxon>
        <taxon>Pseudomonadota</taxon>
        <taxon>Alphaproteobacteria</taxon>
        <taxon>Rhodospirillales</taxon>
        <taxon>Rhodospirillaceae</taxon>
        <taxon>Marivibrio</taxon>
    </lineage>
</organism>
<dbReference type="SUPFAM" id="SSF53383">
    <property type="entry name" value="PLP-dependent transferases"/>
    <property type="match status" value="1"/>
</dbReference>
<evidence type="ECO:0000259" key="6">
    <source>
        <dbReference type="Pfam" id="PF00266"/>
    </source>
</evidence>
<dbReference type="InterPro" id="IPR000192">
    <property type="entry name" value="Aminotrans_V_dom"/>
</dbReference>
<dbReference type="InterPro" id="IPR024169">
    <property type="entry name" value="SP_NH2Trfase/AEP_transaminase"/>
</dbReference>
<evidence type="ECO:0000256" key="2">
    <source>
        <dbReference type="ARBA" id="ARBA00009236"/>
    </source>
</evidence>
<dbReference type="PANTHER" id="PTHR21152">
    <property type="entry name" value="AMINOTRANSFERASE CLASS V"/>
    <property type="match status" value="1"/>
</dbReference>
<protein>
    <submittedName>
        <fullName evidence="7">Aminotransferase class V-fold PLP-dependent enzyme</fullName>
    </submittedName>
</protein>
<feature type="binding site" evidence="4">
    <location>
        <position position="348"/>
    </location>
    <ligand>
        <name>substrate</name>
    </ligand>
</feature>
<dbReference type="Gene3D" id="3.40.640.10">
    <property type="entry name" value="Type I PLP-dependent aspartate aminotransferase-like (Major domain)"/>
    <property type="match status" value="1"/>
</dbReference>
<dbReference type="EMBL" id="JAGMWN010000001">
    <property type="protein sequence ID" value="MBP5855889.1"/>
    <property type="molecule type" value="Genomic_DNA"/>
</dbReference>
<reference evidence="7" key="1">
    <citation type="submission" date="2021-04" db="EMBL/GenBank/DDBJ databases">
        <authorList>
            <person name="Zhang D.-C."/>
        </authorList>
    </citation>
    <scope>NUCLEOTIDE SEQUENCE</scope>
    <source>
        <strain evidence="7">CGMCC 1.15697</strain>
    </source>
</reference>
<dbReference type="PANTHER" id="PTHR21152:SF40">
    <property type="entry name" value="ALANINE--GLYOXYLATE AMINOTRANSFERASE"/>
    <property type="match status" value="1"/>
</dbReference>
<keyword evidence="8" id="KW-1185">Reference proteome</keyword>
<evidence type="ECO:0000256" key="5">
    <source>
        <dbReference type="PIRSR" id="PIRSR000524-50"/>
    </source>
</evidence>
<dbReference type="Pfam" id="PF00266">
    <property type="entry name" value="Aminotran_5"/>
    <property type="match status" value="1"/>
</dbReference>
<dbReference type="InterPro" id="IPR015421">
    <property type="entry name" value="PyrdxlP-dep_Trfase_major"/>
</dbReference>
<dbReference type="InterPro" id="IPR015422">
    <property type="entry name" value="PyrdxlP-dep_Trfase_small"/>
</dbReference>
<feature type="domain" description="Aminotransferase class V" evidence="6">
    <location>
        <begin position="44"/>
        <end position="284"/>
    </location>
</feature>
<dbReference type="Gene3D" id="3.90.1150.10">
    <property type="entry name" value="Aspartate Aminotransferase, domain 1"/>
    <property type="match status" value="1"/>
</dbReference>
<dbReference type="RefSeq" id="WP_210680454.1">
    <property type="nucleotide sequence ID" value="NZ_JAGMWN010000001.1"/>
</dbReference>
<sequence length="398" mass="42629">MTTVRRGREFLMVPGPTPVPQRILNAMNRQPVDFSGPDFIALSDRLFEEVRALFETEAQVFLYTANGHGAWEAALANTLSPGDAVLIPEVGQFSEGWRGLAQSLGVECRTVPNDWRHPIDPDRVEDALRQDTKGEIKAVLAVHTDTAASITSDIAGLRAAMDAAGHPALLMVDTIASLGTTAFRMDEWGVDVTIAASQKGLMMPPGLSMVAANEKAQAIGRTVATPRRYWDWVDRNRGEHYQRFCGTAPELLIFGLDEALKMIAEETLEGAIARHARLAGAVRAAVSVWAEGGAVAFNALAPESRANSVTTVLLPDDFDPECIRTPARDIYSVAIARGLGQLGARSFRIGHMGDVNEPMVLGGLAVIDLVLRRAGLPVGQGALDAAIAYLSAVDGVAE</sequence>
<evidence type="ECO:0000313" key="7">
    <source>
        <dbReference type="EMBL" id="MBP5855889.1"/>
    </source>
</evidence>